<dbReference type="InterPro" id="IPR036426">
    <property type="entry name" value="Bulb-type_lectin_dom_sf"/>
</dbReference>
<keyword evidence="1" id="KW-0732">Signal</keyword>
<dbReference type="PANTHER" id="PTHR47976:SF27">
    <property type="entry name" value="RECEPTOR-LIKE SERINE_THREONINE-PROTEIN KINASE"/>
    <property type="match status" value="1"/>
</dbReference>
<evidence type="ECO:0000313" key="2">
    <source>
        <dbReference type="EMBL" id="MCE0481931.1"/>
    </source>
</evidence>
<gene>
    <name evidence="2" type="ORF">HAX54_040144</name>
</gene>
<dbReference type="Gene3D" id="2.90.10.10">
    <property type="entry name" value="Bulb-type lectin domain"/>
    <property type="match status" value="1"/>
</dbReference>
<organism evidence="2 3">
    <name type="scientific">Datura stramonium</name>
    <name type="common">Jimsonweed</name>
    <name type="synonym">Common thornapple</name>
    <dbReference type="NCBI Taxonomy" id="4076"/>
    <lineage>
        <taxon>Eukaryota</taxon>
        <taxon>Viridiplantae</taxon>
        <taxon>Streptophyta</taxon>
        <taxon>Embryophyta</taxon>
        <taxon>Tracheophyta</taxon>
        <taxon>Spermatophyta</taxon>
        <taxon>Magnoliopsida</taxon>
        <taxon>eudicotyledons</taxon>
        <taxon>Gunneridae</taxon>
        <taxon>Pentapetalae</taxon>
        <taxon>asterids</taxon>
        <taxon>lamiids</taxon>
        <taxon>Solanales</taxon>
        <taxon>Solanaceae</taxon>
        <taxon>Solanoideae</taxon>
        <taxon>Datureae</taxon>
        <taxon>Datura</taxon>
    </lineage>
</organism>
<keyword evidence="3" id="KW-1185">Reference proteome</keyword>
<dbReference type="PANTHER" id="PTHR47976">
    <property type="entry name" value="G-TYPE LECTIN S-RECEPTOR-LIKE SERINE/THREONINE-PROTEIN KINASE SD2-5"/>
    <property type="match status" value="1"/>
</dbReference>
<name>A0ABS8VM86_DATST</name>
<protein>
    <submittedName>
        <fullName evidence="2">Uncharacterized protein</fullName>
    </submittedName>
</protein>
<dbReference type="Proteomes" id="UP000823775">
    <property type="component" value="Unassembled WGS sequence"/>
</dbReference>
<dbReference type="EMBL" id="JACEIK010005630">
    <property type="protein sequence ID" value="MCE0481931.1"/>
    <property type="molecule type" value="Genomic_DNA"/>
</dbReference>
<dbReference type="SUPFAM" id="SSF51110">
    <property type="entry name" value="alpha-D-mannose-specific plant lectins"/>
    <property type="match status" value="1"/>
</dbReference>
<sequence length="245" mass="26890">MFHDDLDTSAYSTLAFIEGIVVLKTSNSEDKSVAGSSESAFYANLLDNGNFVLYNQDHETIYETFNAPTNTILGGQSLPSGVKLVSSFSSTNHSSGRFHLLMQNNSNLVAYPENLNQPVDAYWASKIYYTGCRNHLVSGGLNSYYVRNDHNAPSCMCLPGLYLRENDPSFGDSQRNFTSGNCIAGKEDASVYKISPTTNLTWEDPPYLVTSFLGKEDCGKSCLEDCACDAALFGEIGQCMKHELL</sequence>
<comment type="caution">
    <text evidence="2">The sequence shown here is derived from an EMBL/GenBank/DDBJ whole genome shotgun (WGS) entry which is preliminary data.</text>
</comment>
<evidence type="ECO:0000256" key="1">
    <source>
        <dbReference type="ARBA" id="ARBA00022729"/>
    </source>
</evidence>
<reference evidence="2 3" key="1">
    <citation type="journal article" date="2021" name="BMC Genomics">
        <title>Datura genome reveals duplications of psychoactive alkaloid biosynthetic genes and high mutation rate following tissue culture.</title>
        <authorList>
            <person name="Rajewski A."/>
            <person name="Carter-House D."/>
            <person name="Stajich J."/>
            <person name="Litt A."/>
        </authorList>
    </citation>
    <scope>NUCLEOTIDE SEQUENCE [LARGE SCALE GENOMIC DNA]</scope>
    <source>
        <strain evidence="2">AR-01</strain>
    </source>
</reference>
<proteinExistence type="predicted"/>
<dbReference type="InterPro" id="IPR051343">
    <property type="entry name" value="G-type_lectin_kinases/EP1-like"/>
</dbReference>
<evidence type="ECO:0000313" key="3">
    <source>
        <dbReference type="Proteomes" id="UP000823775"/>
    </source>
</evidence>
<accession>A0ABS8VM86</accession>